<dbReference type="PROSITE" id="PS00135">
    <property type="entry name" value="TRYPSIN_SER"/>
    <property type="match status" value="1"/>
</dbReference>
<feature type="domain" description="Peptidase S1" evidence="7">
    <location>
        <begin position="13"/>
        <end position="311"/>
    </location>
</feature>
<keyword evidence="10" id="KW-1185">Reference proteome</keyword>
<dbReference type="InterPro" id="IPR036772">
    <property type="entry name" value="SRCR-like_dom_sf"/>
</dbReference>
<dbReference type="GO" id="GO:0004252">
    <property type="term" value="F:serine-type endopeptidase activity"/>
    <property type="evidence" value="ECO:0007669"/>
    <property type="project" value="InterPro"/>
</dbReference>
<evidence type="ECO:0000256" key="1">
    <source>
        <dbReference type="ARBA" id="ARBA00022670"/>
    </source>
</evidence>
<keyword evidence="1" id="KW-0645">Protease</keyword>
<keyword evidence="2" id="KW-0378">Hydrolase</keyword>
<evidence type="ECO:0000313" key="10">
    <source>
        <dbReference type="Proteomes" id="UP000261420"/>
    </source>
</evidence>
<dbReference type="InterPro" id="IPR001254">
    <property type="entry name" value="Trypsin_dom"/>
</dbReference>
<dbReference type="SUPFAM" id="SSF50494">
    <property type="entry name" value="Trypsin-like serine proteases"/>
    <property type="match status" value="1"/>
</dbReference>
<dbReference type="Proteomes" id="UP000261420">
    <property type="component" value="Unplaced"/>
</dbReference>
<dbReference type="GeneTree" id="ENSGT00940000159163"/>
<dbReference type="InterPro" id="IPR001314">
    <property type="entry name" value="Peptidase_S1A"/>
</dbReference>
<dbReference type="Pfam" id="PF00089">
    <property type="entry name" value="Trypsin"/>
    <property type="match status" value="1"/>
</dbReference>
<evidence type="ECO:0000256" key="3">
    <source>
        <dbReference type="ARBA" id="ARBA00022825"/>
    </source>
</evidence>
<dbReference type="GO" id="GO:0006508">
    <property type="term" value="P:proteolysis"/>
    <property type="evidence" value="ECO:0007669"/>
    <property type="project" value="UniProtKB-KW"/>
</dbReference>
<dbReference type="InterPro" id="IPR043504">
    <property type="entry name" value="Peptidase_S1_PA_chymotrypsin"/>
</dbReference>
<evidence type="ECO:0000256" key="6">
    <source>
        <dbReference type="PROSITE-ProRule" id="PRU00196"/>
    </source>
</evidence>
<evidence type="ECO:0000256" key="5">
    <source>
        <dbReference type="ARBA" id="ARBA00023180"/>
    </source>
</evidence>
<dbReference type="GO" id="GO:0016020">
    <property type="term" value="C:membrane"/>
    <property type="evidence" value="ECO:0007669"/>
    <property type="project" value="InterPro"/>
</dbReference>
<feature type="domain" description="SRCR" evidence="8">
    <location>
        <begin position="24"/>
        <end position="80"/>
    </location>
</feature>
<dbReference type="PRINTS" id="PR00722">
    <property type="entry name" value="CHYMOTRYPSIN"/>
</dbReference>
<evidence type="ECO:0000256" key="4">
    <source>
        <dbReference type="ARBA" id="ARBA00023157"/>
    </source>
</evidence>
<dbReference type="SUPFAM" id="SSF56487">
    <property type="entry name" value="SRCR-like"/>
    <property type="match status" value="1"/>
</dbReference>
<protein>
    <submittedName>
        <fullName evidence="9">Transmembrane serine protease 5</fullName>
    </submittedName>
</protein>
<reference evidence="9" key="2">
    <citation type="submission" date="2025-09" db="UniProtKB">
        <authorList>
            <consortium name="Ensembl"/>
        </authorList>
    </citation>
    <scope>IDENTIFICATION</scope>
</reference>
<dbReference type="InterPro" id="IPR001190">
    <property type="entry name" value="SRCR"/>
</dbReference>
<dbReference type="PANTHER" id="PTHR24252">
    <property type="entry name" value="ACROSIN-RELATED"/>
    <property type="match status" value="1"/>
</dbReference>
<name>A0A3B4UI91_SERDU</name>
<dbReference type="PROSITE" id="PS50240">
    <property type="entry name" value="TRYPSIN_DOM"/>
    <property type="match status" value="1"/>
</dbReference>
<dbReference type="PANTHER" id="PTHR24252:SF27">
    <property type="entry name" value="TRANSMEMBRANE PROTEASE SERINE 3-LIKE"/>
    <property type="match status" value="1"/>
</dbReference>
<dbReference type="InterPro" id="IPR033116">
    <property type="entry name" value="TRYPSIN_SER"/>
</dbReference>
<evidence type="ECO:0000313" key="9">
    <source>
        <dbReference type="Ensembl" id="ENSSDUP00000017405.1"/>
    </source>
</evidence>
<reference evidence="9" key="1">
    <citation type="submission" date="2025-08" db="UniProtKB">
        <authorList>
            <consortium name="Ensembl"/>
        </authorList>
    </citation>
    <scope>IDENTIFICATION</scope>
</reference>
<evidence type="ECO:0000259" key="8">
    <source>
        <dbReference type="PROSITE" id="PS50287"/>
    </source>
</evidence>
<organism evidence="9 10">
    <name type="scientific">Seriola dumerili</name>
    <name type="common">Greater amberjack</name>
    <name type="synonym">Caranx dumerili</name>
    <dbReference type="NCBI Taxonomy" id="41447"/>
    <lineage>
        <taxon>Eukaryota</taxon>
        <taxon>Metazoa</taxon>
        <taxon>Chordata</taxon>
        <taxon>Craniata</taxon>
        <taxon>Vertebrata</taxon>
        <taxon>Euteleostomi</taxon>
        <taxon>Actinopterygii</taxon>
        <taxon>Neopterygii</taxon>
        <taxon>Teleostei</taxon>
        <taxon>Neoteleostei</taxon>
        <taxon>Acanthomorphata</taxon>
        <taxon>Carangaria</taxon>
        <taxon>Carangiformes</taxon>
        <taxon>Carangidae</taxon>
        <taxon>Seriola</taxon>
    </lineage>
</organism>
<dbReference type="Gene3D" id="3.10.250.10">
    <property type="entry name" value="SRCR-like domain"/>
    <property type="match status" value="1"/>
</dbReference>
<accession>A0A3B4UI91</accession>
<comment type="caution">
    <text evidence="6">Lacks conserved residue(s) required for the propagation of feature annotation.</text>
</comment>
<dbReference type="InterPro" id="IPR009003">
    <property type="entry name" value="Peptidase_S1_PA"/>
</dbReference>
<keyword evidence="3" id="KW-0720">Serine protease</keyword>
<evidence type="ECO:0000256" key="2">
    <source>
        <dbReference type="ARBA" id="ARBA00022801"/>
    </source>
</evidence>
<dbReference type="PROSITE" id="PS50287">
    <property type="entry name" value="SRCR_2"/>
    <property type="match status" value="1"/>
</dbReference>
<keyword evidence="4" id="KW-1015">Disulfide bond</keyword>
<dbReference type="AlphaFoldDB" id="A0A3B4UI91"/>
<proteinExistence type="predicted"/>
<dbReference type="SMART" id="SM00020">
    <property type="entry name" value="Tryp_SPc"/>
    <property type="match status" value="1"/>
</dbReference>
<keyword evidence="5" id="KW-0325">Glycoprotein</keyword>
<dbReference type="Ensembl" id="ENSSDUT00000017724.1">
    <property type="protein sequence ID" value="ENSSDUP00000017405.1"/>
    <property type="gene ID" value="ENSSDUG00000012518.1"/>
</dbReference>
<dbReference type="Gene3D" id="2.40.10.10">
    <property type="entry name" value="Trypsin-like serine proteases"/>
    <property type="match status" value="2"/>
</dbReference>
<dbReference type="CDD" id="cd00190">
    <property type="entry name" value="Tryp_SPc"/>
    <property type="match status" value="1"/>
</dbReference>
<evidence type="ECO:0000259" key="7">
    <source>
        <dbReference type="PROSITE" id="PS50240"/>
    </source>
</evidence>
<sequence>MVRLLAAVCAVGLLGGLAVGVWFLELVSEGIFNQSGSVFYRISPENSLLEIQLGKLPTWLPVCYERWNSSLGTLVCRQLGYLRLTKHKGVNLTDIGPNHTDGFIQITSEHKSSLENMWQFRLPQVSSWVVYAGIVTRSSTKMAQHTGYAVEKIIYNKNYNHRSHDSDIALMKLRTPLNFSDTIRPVCLPQYEYDLPGGTQCWISGWGYTQPDVHSPDTLKEALVPIISTKKCNSSCMYNGEITSRMLCAGYTEGKVDACQGDSGGPLVCQDENVWRLVGVVSWGTGCAEPNHPGVYTKVAEFLSWIYDMIEVNRLLRNSGVFVQYKGTKYLHLVLFYTFTPQHFRARYCTFTALHSSFYKIWCIVGYTKSQNTSKCFFCPINTPKPKYIQFSIISD</sequence>